<evidence type="ECO:0000313" key="1">
    <source>
        <dbReference type="EMBL" id="RCU44048.1"/>
    </source>
</evidence>
<name>A0A368N0P1_9FLAO</name>
<sequence length="644" mass="74388">MKYLLLVFFFTGLIVNAQIVNKTDSNRIQTQDSVIVDSGTKDSLIIFKPTIQDYKFYTQFSEKRILDTVLSYDKTYIFTQYNNRDNFGKIQFANIGTGFNPLVYEYDPEQNLTLLPSNKAHNILGIRDIRYYDVKTPTAIFVYHNAMRNGVALNSTYTQNIGKTFNFAIEYMGLRSLGNYSNNLAVNNNTVFSGHFKSRNNKYEAFAHFIHQNVNSEENGGIVNDSLFLSGAEAYSNRANVEVNLQGVDSRFSYRRYYLGHQFSPFNPERFPFKLQHTISHQGNKYFFSQTGLQPFFYDQPTQIISGFPLSTGKYSNNLSNTVALIFHYEKFQLNAGIRHQNIAFGVYEPLEIGQLNVPQEIREDRIGAVGNLKINLWNKIALNADLEISRGEHFGNFIRTANTLHFEPFTGYFIDAKVNFQSSAPSFNYLLNTSPYRKMNYNFMDFKNQNILEIGGNMNLKWFNSQLFAQYFRIDNFTYFNAEGQPAQSNTSVNISQIGGEATFHYNKFRLNTRLLFQNTLTNKELFPAPNVIGRANLFYQTKAFKNAAELQGGIKVHYFTKFESRDYFPVLNEFTLQNANPFSIGGKPIVDAYINMKVKRMFFFVEGQHLNTILANNTTYTAPHYPFYDFRINIGIVWYMIN</sequence>
<accession>A0A368N0P1</accession>
<dbReference type="Proteomes" id="UP000252172">
    <property type="component" value="Unassembled WGS sequence"/>
</dbReference>
<evidence type="ECO:0000313" key="2">
    <source>
        <dbReference type="Proteomes" id="UP000252172"/>
    </source>
</evidence>
<dbReference type="InterPro" id="IPR025631">
    <property type="entry name" value="Porin_10"/>
</dbReference>
<organism evidence="1 2">
    <name type="scientific">Chryseobacterium lacus</name>
    <dbReference type="NCBI Taxonomy" id="2058346"/>
    <lineage>
        <taxon>Bacteria</taxon>
        <taxon>Pseudomonadati</taxon>
        <taxon>Bacteroidota</taxon>
        <taxon>Flavobacteriia</taxon>
        <taxon>Flavobacteriales</taxon>
        <taxon>Weeksellaceae</taxon>
        <taxon>Chryseobacterium group</taxon>
        <taxon>Chryseobacterium</taxon>
    </lineage>
</organism>
<gene>
    <name evidence="1" type="ORF">DQ356_03265</name>
</gene>
<dbReference type="AlphaFoldDB" id="A0A368N0P1"/>
<proteinExistence type="predicted"/>
<dbReference type="Pfam" id="PF14121">
    <property type="entry name" value="Porin_10"/>
    <property type="match status" value="1"/>
</dbReference>
<comment type="caution">
    <text evidence="1">The sequence shown here is derived from an EMBL/GenBank/DDBJ whole genome shotgun (WGS) entry which is preliminary data.</text>
</comment>
<evidence type="ECO:0008006" key="3">
    <source>
        <dbReference type="Google" id="ProtNLM"/>
    </source>
</evidence>
<dbReference type="EMBL" id="QPIE01000002">
    <property type="protein sequence ID" value="RCU44048.1"/>
    <property type="molecule type" value="Genomic_DNA"/>
</dbReference>
<dbReference type="OrthoDB" id="9812454at2"/>
<keyword evidence="2" id="KW-1185">Reference proteome</keyword>
<protein>
    <recommendedName>
        <fullName evidence="3">Porin</fullName>
    </recommendedName>
</protein>
<dbReference type="RefSeq" id="WP_114303027.1">
    <property type="nucleotide sequence ID" value="NZ_QPIE01000002.1"/>
</dbReference>
<reference evidence="1 2" key="1">
    <citation type="submission" date="2018-07" db="EMBL/GenBank/DDBJ databases">
        <title>Chryseobacterium lacus sp. nov., isolated from lake water.</title>
        <authorList>
            <person name="Li C.-M."/>
        </authorList>
    </citation>
    <scope>NUCLEOTIDE SEQUENCE [LARGE SCALE GENOMIC DNA]</scope>
    <source>
        <strain evidence="1 2">YLOS41</strain>
    </source>
</reference>